<dbReference type="InterPro" id="IPR029018">
    <property type="entry name" value="Hex-like_dom2"/>
</dbReference>
<evidence type="ECO:0000313" key="6">
    <source>
        <dbReference type="EMBL" id="QHI70388.1"/>
    </source>
</evidence>
<evidence type="ECO:0008006" key="8">
    <source>
        <dbReference type="Google" id="ProtNLM"/>
    </source>
</evidence>
<keyword evidence="2" id="KW-0732">Signal</keyword>
<evidence type="ECO:0000259" key="5">
    <source>
        <dbReference type="Pfam" id="PF12972"/>
    </source>
</evidence>
<dbReference type="Pfam" id="PF12972">
    <property type="entry name" value="NAGLU_C"/>
    <property type="match status" value="1"/>
</dbReference>
<dbReference type="InterPro" id="IPR024732">
    <property type="entry name" value="NAGLU_C"/>
</dbReference>
<dbReference type="Gene3D" id="3.30.379.10">
    <property type="entry name" value="Chitobiase/beta-hexosaminidase domain 2-like"/>
    <property type="match status" value="1"/>
</dbReference>
<dbReference type="EMBL" id="CP047593">
    <property type="protein sequence ID" value="QHI70388.1"/>
    <property type="molecule type" value="Genomic_DNA"/>
</dbReference>
<dbReference type="InterPro" id="IPR024733">
    <property type="entry name" value="NAGLU_tim-barrel"/>
</dbReference>
<dbReference type="PANTHER" id="PTHR12872">
    <property type="entry name" value="ALPHA-N-ACETYLGLUCOSAMINIDASE"/>
    <property type="match status" value="1"/>
</dbReference>
<evidence type="ECO:0000259" key="3">
    <source>
        <dbReference type="Pfam" id="PF05089"/>
    </source>
</evidence>
<dbReference type="Proteomes" id="UP000464954">
    <property type="component" value="Chromosome"/>
</dbReference>
<organism evidence="6 7">
    <name type="scientific">Tichowtungia aerotolerans</name>
    <dbReference type="NCBI Taxonomy" id="2697043"/>
    <lineage>
        <taxon>Bacteria</taxon>
        <taxon>Pseudomonadati</taxon>
        <taxon>Kiritimatiellota</taxon>
        <taxon>Tichowtungiia</taxon>
        <taxon>Tichowtungiales</taxon>
        <taxon>Tichowtungiaceae</taxon>
        <taxon>Tichowtungia</taxon>
    </lineage>
</organism>
<feature type="domain" description="Alpha-N-acetylglucosaminidase C-terminal" evidence="5">
    <location>
        <begin position="641"/>
        <end position="908"/>
    </location>
</feature>
<feature type="chain" id="PRO_5027070342" description="Alpha-N-acetylglucosaminidase" evidence="2">
    <location>
        <begin position="25"/>
        <end position="1020"/>
    </location>
</feature>
<dbReference type="AlphaFoldDB" id="A0A6P1MEA8"/>
<dbReference type="KEGG" id="taer:GT409_13365"/>
<dbReference type="PANTHER" id="PTHR12872:SF1">
    <property type="entry name" value="ALPHA-N-ACETYLGLUCOSAMINIDASE"/>
    <property type="match status" value="1"/>
</dbReference>
<keyword evidence="1" id="KW-0378">Hydrolase</keyword>
<feature type="domain" description="Alpha-N-acetylglucosaminidase tim-barrel" evidence="3">
    <location>
        <begin position="314"/>
        <end position="633"/>
    </location>
</feature>
<dbReference type="InterPro" id="IPR024240">
    <property type="entry name" value="NAGLU_N"/>
</dbReference>
<feature type="signal peptide" evidence="2">
    <location>
        <begin position="1"/>
        <end position="24"/>
    </location>
</feature>
<proteinExistence type="predicted"/>
<dbReference type="RefSeq" id="WP_160629565.1">
    <property type="nucleotide sequence ID" value="NZ_CP047593.1"/>
</dbReference>
<dbReference type="Pfam" id="PF05089">
    <property type="entry name" value="NAGLU"/>
    <property type="match status" value="1"/>
</dbReference>
<dbReference type="InterPro" id="IPR007781">
    <property type="entry name" value="NAGLU"/>
</dbReference>
<sequence length="1020" mass="115933">MKMRVVSVLLVQMGLLALFAGVSAEQLAAWSAESLSGGFSVHPRWNVSVAGPGVDASNSFAQLDGRLTNTTYYSHPHFMTYYLQNTGQMQEDRYIQVFLAPRNGAELALGSISFNVYSSRNGAKKAAVRFSADQFSANLVEVNLLPSTHNCVRIGLEDFPEMNSISQPVEFRLYLWDSQGAQVGVLKDAPDRTPAIEICGTVNNTESLQTNDVVRAAKAVLERNFGSFADRVLLKWKEGIGPNSSTAFQFESTNGVLTVWGETSLALCSGVSWYLKHYANSQVCRITGVNNLPDSLPDASFEEHVSPYHYVSMYNYCTFGYSMPWWDWSRWEQEIDWMALNGVNHPLAMVGAEAVWIHTLEQFGYTHDEAKEYVCGPAHLPWFLMGNLEEVGGPLPESWINQRIELQKKIIERMHELGMSPVLQGYVGLVPTTFSERYPDAPITHQGQWFGMERPSVLDPRSELFKEIAAVWYEESEKLFGSVKYYAGDLFHEGGIRKGADLKKYAEAIQGAMLAANPDSVWELQGWGNNPSGYLLEGCDPSHTLIVSLGEDYFRNWEKRKGFGEFPWVWTYILNYGGNVGLHGRLDWIAEEPPLVLENENVGKFLKGIGQTSEGTLCNPVVNDLLSDMVWRKTAPDMANWLDGYICRRYGQILPAAQKAWKLLYHSSYGSYGQQGNREGNRRTPESIFCARPRLSPPLRGASLPGRLRRYYDVRMTAQAARLLYECSDRYSHSDAYRYDLVDVTRQALCDFALTLFGDMSRAIDEKNDVEFEKNSGLFLELLSDQDRLLKTRDEFLLGRWIDDARSWGKDSREQDFFEYNARMLVTTWYPFKGILNDYSHREWSGLLDGFYRKRWELFQSWGAAKIRGENPPDPDYVALELGWLKGRETYPSVASGDEVQEVGRILDRWETLLMDVPQPFYRARSSNDFCGAWYYRDKTGERSLYCADFQPDGMLVVHAEELGSVQKFKWKYEEEDGSAVVYDNEGQEVERCYLGGHNTLLFSVASKGPATQKAEDQRW</sequence>
<dbReference type="GO" id="GO:0005975">
    <property type="term" value="P:carbohydrate metabolic process"/>
    <property type="evidence" value="ECO:0007669"/>
    <property type="project" value="UniProtKB-ARBA"/>
</dbReference>
<dbReference type="Pfam" id="PF12971">
    <property type="entry name" value="NAGLU_N"/>
    <property type="match status" value="1"/>
</dbReference>
<keyword evidence="7" id="KW-1185">Reference proteome</keyword>
<protein>
    <recommendedName>
        <fullName evidence="8">Alpha-N-acetylglucosaminidase</fullName>
    </recommendedName>
</protein>
<evidence type="ECO:0000256" key="2">
    <source>
        <dbReference type="SAM" id="SignalP"/>
    </source>
</evidence>
<evidence type="ECO:0000313" key="7">
    <source>
        <dbReference type="Proteomes" id="UP000464954"/>
    </source>
</evidence>
<dbReference type="Gene3D" id="3.20.20.80">
    <property type="entry name" value="Glycosidases"/>
    <property type="match status" value="1"/>
</dbReference>
<accession>A0A6P1MEA8</accession>
<dbReference type="GO" id="GO:0016787">
    <property type="term" value="F:hydrolase activity"/>
    <property type="evidence" value="ECO:0007669"/>
    <property type="project" value="UniProtKB-KW"/>
</dbReference>
<evidence type="ECO:0000256" key="1">
    <source>
        <dbReference type="ARBA" id="ARBA00022801"/>
    </source>
</evidence>
<feature type="domain" description="Alpha-N-acetylglucosaminidase N-terminal" evidence="4">
    <location>
        <begin position="216"/>
        <end position="297"/>
    </location>
</feature>
<name>A0A6P1MEA8_9BACT</name>
<evidence type="ECO:0000259" key="4">
    <source>
        <dbReference type="Pfam" id="PF12971"/>
    </source>
</evidence>
<gene>
    <name evidence="6" type="ORF">GT409_13365</name>
</gene>
<reference evidence="6 7" key="1">
    <citation type="submission" date="2020-01" db="EMBL/GenBank/DDBJ databases">
        <title>Ponticoccus aerotolerans gen. nov., sp. nov., an anaerobic bacterium and proposal of Ponticoccusceae fam. nov., Ponticoccusles ord. nov. and Ponticoccuse classis nov. in the phylum Kiritimatiellaeota.</title>
        <authorList>
            <person name="Zhou L.Y."/>
            <person name="Du Z.J."/>
        </authorList>
    </citation>
    <scope>NUCLEOTIDE SEQUENCE [LARGE SCALE GENOMIC DNA]</scope>
    <source>
        <strain evidence="6 7">S-5007</strain>
    </source>
</reference>
<dbReference type="Gene3D" id="1.20.120.670">
    <property type="entry name" value="N-acetyl-b-d-glucoasminidase"/>
    <property type="match status" value="1"/>
</dbReference>